<evidence type="ECO:0000313" key="1">
    <source>
        <dbReference type="EMBL" id="EJX06073.1"/>
    </source>
</evidence>
<dbReference type="AlphaFoldDB" id="J9GTN4"/>
<dbReference type="EMBL" id="AMCI01001269">
    <property type="protein sequence ID" value="EJX06073.1"/>
    <property type="molecule type" value="Genomic_DNA"/>
</dbReference>
<proteinExistence type="predicted"/>
<reference evidence="1" key="1">
    <citation type="journal article" date="2012" name="PLoS ONE">
        <title>Gene sets for utilization of primary and secondary nutrition supplies in the distal gut of endangered iberian lynx.</title>
        <authorList>
            <person name="Alcaide M."/>
            <person name="Messina E."/>
            <person name="Richter M."/>
            <person name="Bargiela R."/>
            <person name="Peplies J."/>
            <person name="Huws S.A."/>
            <person name="Newbold C.J."/>
            <person name="Golyshin P.N."/>
            <person name="Simon M.A."/>
            <person name="Lopez G."/>
            <person name="Yakimov M.M."/>
            <person name="Ferrer M."/>
        </authorList>
    </citation>
    <scope>NUCLEOTIDE SEQUENCE</scope>
</reference>
<comment type="caution">
    <text evidence="1">The sequence shown here is derived from an EMBL/GenBank/DDBJ whole genome shotgun (WGS) entry which is preliminary data.</text>
</comment>
<gene>
    <name evidence="1" type="ORF">EVA_05818</name>
</gene>
<name>J9GTN4_9ZZZZ</name>
<sequence>MGKGGRRRRRRRRRSGSRLFFEPVELNPVERWFGCANKTQNL</sequence>
<organism evidence="1">
    <name type="scientific">gut metagenome</name>
    <dbReference type="NCBI Taxonomy" id="749906"/>
    <lineage>
        <taxon>unclassified sequences</taxon>
        <taxon>metagenomes</taxon>
        <taxon>organismal metagenomes</taxon>
    </lineage>
</organism>
<accession>J9GTN4</accession>
<protein>
    <submittedName>
        <fullName evidence="1">Uncharacterized protein</fullName>
    </submittedName>
</protein>